<name>A0A132BDZ8_MOLSC</name>
<dbReference type="KEGG" id="psco:LY89DRAFT_787492"/>
<dbReference type="InParanoid" id="A0A132BDZ8"/>
<dbReference type="AlphaFoldDB" id="A0A132BDZ8"/>
<organism evidence="2 3">
    <name type="scientific">Mollisia scopiformis</name>
    <name type="common">Conifer needle endophyte fungus</name>
    <name type="synonym">Phialocephala scopiformis</name>
    <dbReference type="NCBI Taxonomy" id="149040"/>
    <lineage>
        <taxon>Eukaryota</taxon>
        <taxon>Fungi</taxon>
        <taxon>Dikarya</taxon>
        <taxon>Ascomycota</taxon>
        <taxon>Pezizomycotina</taxon>
        <taxon>Leotiomycetes</taxon>
        <taxon>Helotiales</taxon>
        <taxon>Mollisiaceae</taxon>
        <taxon>Mollisia</taxon>
    </lineage>
</organism>
<sequence length="346" mass="35935">MTGLLFIMVLCLAMRSINASCNGNNCLNALHRNKDSNSFCLNYLSLAGQPIPNYLANCHDSPSRVSSACFCYSPTPTAICSTALSSTVSISSASASITSTTLFACPASCSVSTASASTVTVTITDTLPPTCPSLSPSSIVIYTCSTTDYSSASPTLPSSNLSAAPSSAALSSTSSIASASASPTSSSSPTSTPVSIPPNFSLLGANSNTSADGQVVDGELADDYFLGFDLPYGETNLTFGIDPISQYLYINGSNNVIYVIWAINFPGGDPPMLVSLLPGDYSGYTQWPVVCTVAPTLQLSCVAQGMDTYNIFYLVDENQDGHFELAIGDYAATVNVKGPVDLFVQP</sequence>
<evidence type="ECO:0000313" key="2">
    <source>
        <dbReference type="EMBL" id="KUJ10473.1"/>
    </source>
</evidence>
<evidence type="ECO:0000256" key="1">
    <source>
        <dbReference type="SAM" id="SignalP"/>
    </source>
</evidence>
<evidence type="ECO:0000313" key="3">
    <source>
        <dbReference type="Proteomes" id="UP000070700"/>
    </source>
</evidence>
<dbReference type="Proteomes" id="UP000070700">
    <property type="component" value="Unassembled WGS sequence"/>
</dbReference>
<protein>
    <submittedName>
        <fullName evidence="2">Uncharacterized protein</fullName>
    </submittedName>
</protein>
<accession>A0A132BDZ8</accession>
<feature type="signal peptide" evidence="1">
    <location>
        <begin position="1"/>
        <end position="19"/>
    </location>
</feature>
<dbReference type="RefSeq" id="XP_018064828.1">
    <property type="nucleotide sequence ID" value="XM_018223078.1"/>
</dbReference>
<proteinExistence type="predicted"/>
<dbReference type="OrthoDB" id="5985073at2759"/>
<dbReference type="EMBL" id="KQ947429">
    <property type="protein sequence ID" value="KUJ10473.1"/>
    <property type="molecule type" value="Genomic_DNA"/>
</dbReference>
<gene>
    <name evidence="2" type="ORF">LY89DRAFT_787492</name>
</gene>
<dbReference type="GeneID" id="28832804"/>
<feature type="chain" id="PRO_5007288128" evidence="1">
    <location>
        <begin position="20"/>
        <end position="346"/>
    </location>
</feature>
<reference evidence="2 3" key="1">
    <citation type="submission" date="2015-10" db="EMBL/GenBank/DDBJ databases">
        <title>Full genome of DAOMC 229536 Phialocephala scopiformis, a fungal endophyte of spruce producing the potent anti-insectan compound rugulosin.</title>
        <authorList>
            <consortium name="DOE Joint Genome Institute"/>
            <person name="Walker A.K."/>
            <person name="Frasz S.L."/>
            <person name="Seifert K.A."/>
            <person name="Miller J.D."/>
            <person name="Mondo S.J."/>
            <person name="Labutti K."/>
            <person name="Lipzen A."/>
            <person name="Dockter R."/>
            <person name="Kennedy M."/>
            <person name="Grigoriev I.V."/>
            <person name="Spatafora J.W."/>
        </authorList>
    </citation>
    <scope>NUCLEOTIDE SEQUENCE [LARGE SCALE GENOMIC DNA]</scope>
    <source>
        <strain evidence="2 3">CBS 120377</strain>
    </source>
</reference>
<keyword evidence="3" id="KW-1185">Reference proteome</keyword>
<keyword evidence="1" id="KW-0732">Signal</keyword>